<dbReference type="PROSITE" id="PS51257">
    <property type="entry name" value="PROKAR_LIPOPROTEIN"/>
    <property type="match status" value="1"/>
</dbReference>
<comment type="caution">
    <text evidence="2">The sequence shown here is derived from an EMBL/GenBank/DDBJ whole genome shotgun (WGS) entry which is preliminary data.</text>
</comment>
<sequence>MRVRRALMRPWRAPALLAAFALLACGVPVSGVLAQAKPPPSTFGQVVGNAVLCIDQIDNKAFHAYLLTAFGPAYKHEGGAYWFRTDATLWGAPVTDVIVSDDTSPLVFMGVVADSTPEKLESAIRGASGLRFNKLDNSAFPVRGSMPGSKIVYFRSKAKVYCAKYKPLPPARTR</sequence>
<dbReference type="RefSeq" id="WP_071079059.1">
    <property type="nucleotide sequence ID" value="NZ_LFKP01000011.1"/>
</dbReference>
<organism evidence="2 3">
    <name type="scientific">Janthinobacterium lividum</name>
    <dbReference type="NCBI Taxonomy" id="29581"/>
    <lineage>
        <taxon>Bacteria</taxon>
        <taxon>Pseudomonadati</taxon>
        <taxon>Pseudomonadota</taxon>
        <taxon>Betaproteobacteria</taxon>
        <taxon>Burkholderiales</taxon>
        <taxon>Oxalobacteraceae</taxon>
        <taxon>Janthinobacterium</taxon>
    </lineage>
</organism>
<evidence type="ECO:0000313" key="3">
    <source>
        <dbReference type="Proteomes" id="UP000179840"/>
    </source>
</evidence>
<gene>
    <name evidence="2" type="ORF">AKG95_22115</name>
</gene>
<proteinExistence type="predicted"/>
<accession>A0A1S1U3G3</accession>
<feature type="chain" id="PRO_5010305853" description="Lipoprotein" evidence="1">
    <location>
        <begin position="35"/>
        <end position="174"/>
    </location>
</feature>
<evidence type="ECO:0000256" key="1">
    <source>
        <dbReference type="SAM" id="SignalP"/>
    </source>
</evidence>
<evidence type="ECO:0008006" key="4">
    <source>
        <dbReference type="Google" id="ProtNLM"/>
    </source>
</evidence>
<evidence type="ECO:0000313" key="2">
    <source>
        <dbReference type="EMBL" id="OHV94987.1"/>
    </source>
</evidence>
<feature type="signal peptide" evidence="1">
    <location>
        <begin position="1"/>
        <end position="34"/>
    </location>
</feature>
<dbReference type="Proteomes" id="UP000179840">
    <property type="component" value="Unassembled WGS sequence"/>
</dbReference>
<keyword evidence="1" id="KW-0732">Signal</keyword>
<dbReference type="EMBL" id="LFKP01000011">
    <property type="protein sequence ID" value="OHV94987.1"/>
    <property type="molecule type" value="Genomic_DNA"/>
</dbReference>
<reference evidence="2 3" key="1">
    <citation type="submission" date="2015-06" db="EMBL/GenBank/DDBJ databases">
        <title>Draft genome sequencing of a biphenyl-degrading bacterium, Janthinobacterium lividum MEG1.</title>
        <authorList>
            <person name="Shimodaira J."/>
            <person name="Hatta T."/>
        </authorList>
    </citation>
    <scope>NUCLEOTIDE SEQUENCE [LARGE SCALE GENOMIC DNA]</scope>
    <source>
        <strain evidence="2 3">MEG1</strain>
    </source>
</reference>
<dbReference type="AlphaFoldDB" id="A0A1S1U3G3"/>
<protein>
    <recommendedName>
        <fullName evidence="4">Lipoprotein</fullName>
    </recommendedName>
</protein>
<name>A0A1S1U3G3_9BURK</name>